<dbReference type="Proteomes" id="UP000006898">
    <property type="component" value="Chromosome"/>
</dbReference>
<protein>
    <submittedName>
        <fullName evidence="1">ATPase (AAA+ superfamily)-like</fullName>
    </submittedName>
</protein>
<dbReference type="EMBL" id="FP565575">
    <property type="protein sequence ID" value="CBE67857.1"/>
    <property type="molecule type" value="Genomic_DNA"/>
</dbReference>
<dbReference type="HOGENOM" id="CLU_3213856_0_0_0"/>
<reference evidence="1 2" key="1">
    <citation type="journal article" date="2010" name="Nature">
        <title>Nitrite-driven anaerobic methane oxidation by oxygenic bacteria.</title>
        <authorList>
            <person name="Ettwig K.F."/>
            <person name="Butler M.K."/>
            <person name="Le Paslier D."/>
            <person name="Pelletier E."/>
            <person name="Mangenot S."/>
            <person name="Kuypers M.M.M."/>
            <person name="Schreiber F."/>
            <person name="Dutilh B.E."/>
            <person name="Zedelius J."/>
            <person name="de Beer D."/>
            <person name="Gloerich J."/>
            <person name="Wessels H.J.C.T."/>
            <person name="van Allen T."/>
            <person name="Luesken F."/>
            <person name="Wu M."/>
            <person name="van de Pas-Schoonen K.T."/>
            <person name="Op den Camp H.J.M."/>
            <person name="Janssen-Megens E.M."/>
            <person name="Francoijs K-J."/>
            <person name="Stunnenberg H."/>
            <person name="Weissenbach J."/>
            <person name="Jetten M.S.M."/>
            <person name="Strous M."/>
        </authorList>
    </citation>
    <scope>NUCLEOTIDE SEQUENCE [LARGE SCALE GENOMIC DNA]</scope>
</reference>
<dbReference type="KEGG" id="mox:DAMO_0794"/>
<gene>
    <name evidence="1" type="ORF">DAMO_0794</name>
</gene>
<sequence length="44" mass="4914">MTELKLTAVTIVTRSGRERIEVDGGTIEVVPAWRFLLDLPESTI</sequence>
<dbReference type="eggNOG" id="COG1373">
    <property type="taxonomic scope" value="Bacteria"/>
</dbReference>
<name>D5MLJ1_METO1</name>
<proteinExistence type="predicted"/>
<dbReference type="AlphaFoldDB" id="D5MLJ1"/>
<organism evidence="1 2">
    <name type="scientific">Methylomirabilis oxygeniifera</name>
    <dbReference type="NCBI Taxonomy" id="671143"/>
    <lineage>
        <taxon>Bacteria</taxon>
        <taxon>Candidatus Methylomirabilota</taxon>
        <taxon>Candidatus Methylomirabilia</taxon>
        <taxon>Candidatus Methylomirabilales</taxon>
        <taxon>Candidatus Methylomirabilaceae</taxon>
        <taxon>Candidatus Methylomirabilis</taxon>
    </lineage>
</organism>
<evidence type="ECO:0000313" key="2">
    <source>
        <dbReference type="Proteomes" id="UP000006898"/>
    </source>
</evidence>
<evidence type="ECO:0000313" key="1">
    <source>
        <dbReference type="EMBL" id="CBE67857.1"/>
    </source>
</evidence>
<accession>D5MLJ1</accession>